<keyword evidence="5" id="KW-0805">Transcription regulation</keyword>
<dbReference type="GO" id="GO:0000160">
    <property type="term" value="P:phosphorelay signal transduction system"/>
    <property type="evidence" value="ECO:0007669"/>
    <property type="project" value="UniProtKB-KW"/>
</dbReference>
<dbReference type="InterPro" id="IPR051552">
    <property type="entry name" value="HptR"/>
</dbReference>
<accession>A0AAP7A1Q9</accession>
<dbReference type="AlphaFoldDB" id="A0AAP7A1Q9"/>
<sequence length="442" mass="50838">MYNILLVDDEPWICKGLSNLLTISGLHIHNIFIAQSGYEAMDFIRMEDIDLLITDIQMSGMSGIELMHQAKMENPSVQSIVVSAHETFQYAQLAMRLGAKDYLIKPINSTQFLDSVRSVLLRLTKTWTAQDEIAAPLNERFSMSEPAPATTALLNSLLANPVHVCENAFSAQQLRDLSLVGPYFAVLKINLHLQSPSNRERFFGKNVHLLQYAVLNMANELLEGQFSHIAFCSPDYEITIILQWDSETYGDPGINKINQLDIIGRLLCMNIQVYLSLQCVIGISHILQGIEYISVLDQQAKRAVRLNHVHPDHYVFYYGDFCWNQDEEEPKKDELNMQSNQIVDKVKKYIHEHFAQKGLTLLEIAHKSHVSPNYLSYLFKKITGYNLWDYVVKLRMEESRLLLTTTDLRRYEIAEKVGYESPEHFSKIFKKYYGVSLSEFKK</sequence>
<dbReference type="GO" id="GO:0043565">
    <property type="term" value="F:sequence-specific DNA binding"/>
    <property type="evidence" value="ECO:0007669"/>
    <property type="project" value="InterPro"/>
</dbReference>
<dbReference type="EMBL" id="JABFOR010000017">
    <property type="protein sequence ID" value="NOJ71791.1"/>
    <property type="molecule type" value="Genomic_DNA"/>
</dbReference>
<dbReference type="Pfam" id="PF12833">
    <property type="entry name" value="HTH_18"/>
    <property type="match status" value="1"/>
</dbReference>
<evidence type="ECO:0000256" key="6">
    <source>
        <dbReference type="ARBA" id="ARBA00023125"/>
    </source>
</evidence>
<organism evidence="11 12">
    <name type="scientific">Paenibacillus alvei</name>
    <name type="common">Bacillus alvei</name>
    <dbReference type="NCBI Taxonomy" id="44250"/>
    <lineage>
        <taxon>Bacteria</taxon>
        <taxon>Bacillati</taxon>
        <taxon>Bacillota</taxon>
        <taxon>Bacilli</taxon>
        <taxon>Bacillales</taxon>
        <taxon>Paenibacillaceae</taxon>
        <taxon>Paenibacillus</taxon>
    </lineage>
</organism>
<evidence type="ECO:0000256" key="2">
    <source>
        <dbReference type="ARBA" id="ARBA00022490"/>
    </source>
</evidence>
<keyword evidence="7" id="KW-0804">Transcription</keyword>
<gene>
    <name evidence="11" type="ORF">HMI46_14640</name>
</gene>
<dbReference type="Pfam" id="PF00072">
    <property type="entry name" value="Response_reg"/>
    <property type="match status" value="1"/>
</dbReference>
<evidence type="ECO:0000259" key="9">
    <source>
        <dbReference type="PROSITE" id="PS01124"/>
    </source>
</evidence>
<dbReference type="CDD" id="cd17536">
    <property type="entry name" value="REC_YesN-like"/>
    <property type="match status" value="1"/>
</dbReference>
<keyword evidence="4" id="KW-0902">Two-component regulatory system</keyword>
<evidence type="ECO:0000256" key="3">
    <source>
        <dbReference type="ARBA" id="ARBA00022553"/>
    </source>
</evidence>
<dbReference type="PROSITE" id="PS50110">
    <property type="entry name" value="RESPONSE_REGULATORY"/>
    <property type="match status" value="1"/>
</dbReference>
<dbReference type="Gene3D" id="1.10.10.60">
    <property type="entry name" value="Homeodomain-like"/>
    <property type="match status" value="2"/>
</dbReference>
<evidence type="ECO:0000256" key="4">
    <source>
        <dbReference type="ARBA" id="ARBA00023012"/>
    </source>
</evidence>
<keyword evidence="6" id="KW-0238">DNA-binding</keyword>
<dbReference type="InterPro" id="IPR018060">
    <property type="entry name" value="HTH_AraC"/>
</dbReference>
<dbReference type="SMART" id="SM00448">
    <property type="entry name" value="REC"/>
    <property type="match status" value="1"/>
</dbReference>
<dbReference type="SUPFAM" id="SSF52172">
    <property type="entry name" value="CheY-like"/>
    <property type="match status" value="1"/>
</dbReference>
<evidence type="ECO:0000313" key="11">
    <source>
        <dbReference type="EMBL" id="NOJ71791.1"/>
    </source>
</evidence>
<name>A0AAP7A1Q9_PAEAL</name>
<evidence type="ECO:0000256" key="8">
    <source>
        <dbReference type="PROSITE-ProRule" id="PRU00169"/>
    </source>
</evidence>
<dbReference type="Proteomes" id="UP000552038">
    <property type="component" value="Unassembled WGS sequence"/>
</dbReference>
<feature type="domain" description="Response regulatory" evidence="10">
    <location>
        <begin position="3"/>
        <end position="120"/>
    </location>
</feature>
<evidence type="ECO:0000256" key="5">
    <source>
        <dbReference type="ARBA" id="ARBA00023015"/>
    </source>
</evidence>
<dbReference type="PROSITE" id="PS01124">
    <property type="entry name" value="HTH_ARAC_FAMILY_2"/>
    <property type="match status" value="1"/>
</dbReference>
<keyword evidence="3 8" id="KW-0597">Phosphoprotein</keyword>
<evidence type="ECO:0000313" key="12">
    <source>
        <dbReference type="Proteomes" id="UP000552038"/>
    </source>
</evidence>
<keyword evidence="2" id="KW-0963">Cytoplasm</keyword>
<dbReference type="PANTHER" id="PTHR42713">
    <property type="entry name" value="HISTIDINE KINASE-RELATED"/>
    <property type="match status" value="1"/>
</dbReference>
<evidence type="ECO:0000259" key="10">
    <source>
        <dbReference type="PROSITE" id="PS50110"/>
    </source>
</evidence>
<dbReference type="GO" id="GO:0003700">
    <property type="term" value="F:DNA-binding transcription factor activity"/>
    <property type="evidence" value="ECO:0007669"/>
    <property type="project" value="InterPro"/>
</dbReference>
<dbReference type="PANTHER" id="PTHR42713:SF3">
    <property type="entry name" value="TRANSCRIPTIONAL REGULATORY PROTEIN HPTR"/>
    <property type="match status" value="1"/>
</dbReference>
<dbReference type="RefSeq" id="WP_171417273.1">
    <property type="nucleotide sequence ID" value="NZ_JABFOR010000017.1"/>
</dbReference>
<evidence type="ECO:0000256" key="1">
    <source>
        <dbReference type="ARBA" id="ARBA00004496"/>
    </source>
</evidence>
<comment type="caution">
    <text evidence="11">The sequence shown here is derived from an EMBL/GenBank/DDBJ whole genome shotgun (WGS) entry which is preliminary data.</text>
</comment>
<dbReference type="SUPFAM" id="SSF46689">
    <property type="entry name" value="Homeodomain-like"/>
    <property type="match status" value="2"/>
</dbReference>
<evidence type="ECO:0000256" key="7">
    <source>
        <dbReference type="ARBA" id="ARBA00023163"/>
    </source>
</evidence>
<dbReference type="SMART" id="SM00342">
    <property type="entry name" value="HTH_ARAC"/>
    <property type="match status" value="1"/>
</dbReference>
<proteinExistence type="predicted"/>
<comment type="subcellular location">
    <subcellularLocation>
        <location evidence="1">Cytoplasm</location>
    </subcellularLocation>
</comment>
<feature type="modified residue" description="4-aspartylphosphate" evidence="8">
    <location>
        <position position="55"/>
    </location>
</feature>
<dbReference type="Gene3D" id="3.40.50.2300">
    <property type="match status" value="1"/>
</dbReference>
<dbReference type="GO" id="GO:0005737">
    <property type="term" value="C:cytoplasm"/>
    <property type="evidence" value="ECO:0007669"/>
    <property type="project" value="UniProtKB-SubCell"/>
</dbReference>
<protein>
    <submittedName>
        <fullName evidence="11">Response regulator</fullName>
    </submittedName>
</protein>
<reference evidence="11 12" key="1">
    <citation type="submission" date="2020-05" db="EMBL/GenBank/DDBJ databases">
        <title>Whole genome sequencing and identification of novel metabolites from Paenibacillus alvei strain JR949.</title>
        <authorList>
            <person name="Rajendhran J."/>
            <person name="Sree Pranav P."/>
            <person name="Mahalakshmi B."/>
            <person name="Karthikeyan R."/>
        </authorList>
    </citation>
    <scope>NUCLEOTIDE SEQUENCE [LARGE SCALE GENOMIC DNA]</scope>
    <source>
        <strain evidence="11 12">JR949</strain>
    </source>
</reference>
<feature type="domain" description="HTH araC/xylS-type" evidence="9">
    <location>
        <begin position="344"/>
        <end position="442"/>
    </location>
</feature>
<dbReference type="InterPro" id="IPR001789">
    <property type="entry name" value="Sig_transdc_resp-reg_receiver"/>
</dbReference>
<dbReference type="InterPro" id="IPR011006">
    <property type="entry name" value="CheY-like_superfamily"/>
</dbReference>
<dbReference type="InterPro" id="IPR009057">
    <property type="entry name" value="Homeodomain-like_sf"/>
</dbReference>